<feature type="compositionally biased region" description="Polar residues" evidence="3">
    <location>
        <begin position="701"/>
        <end position="716"/>
    </location>
</feature>
<evidence type="ECO:0000256" key="2">
    <source>
        <dbReference type="ARBA" id="ARBA00023242"/>
    </source>
</evidence>
<keyword evidence="6" id="KW-1185">Reference proteome</keyword>
<evidence type="ECO:0000256" key="1">
    <source>
        <dbReference type="ARBA" id="ARBA00004123"/>
    </source>
</evidence>
<comment type="caution">
    <text evidence="5">The sequence shown here is derived from an EMBL/GenBank/DDBJ whole genome shotgun (WGS) entry which is preliminary data.</text>
</comment>
<organism evidence="5 6">
    <name type="scientific">Eruca vesicaria subsp. sativa</name>
    <name type="common">Garden rocket</name>
    <name type="synonym">Eruca sativa</name>
    <dbReference type="NCBI Taxonomy" id="29727"/>
    <lineage>
        <taxon>Eukaryota</taxon>
        <taxon>Viridiplantae</taxon>
        <taxon>Streptophyta</taxon>
        <taxon>Embryophyta</taxon>
        <taxon>Tracheophyta</taxon>
        <taxon>Spermatophyta</taxon>
        <taxon>Magnoliopsida</taxon>
        <taxon>eudicotyledons</taxon>
        <taxon>Gunneridae</taxon>
        <taxon>Pentapetalae</taxon>
        <taxon>rosids</taxon>
        <taxon>malvids</taxon>
        <taxon>Brassicales</taxon>
        <taxon>Brassicaceae</taxon>
        <taxon>Brassiceae</taxon>
        <taxon>Eruca</taxon>
    </lineage>
</organism>
<comment type="subcellular location">
    <subcellularLocation>
        <location evidence="1">Nucleus</location>
    </subcellularLocation>
</comment>
<dbReference type="PANTHER" id="PTHR33137:SF16">
    <property type="entry name" value="MEDIATOR OF RNA POLYMERASE II TRANSCRIPTION SUBUNIT 15C-RELATED"/>
    <property type="match status" value="1"/>
</dbReference>
<proteinExistence type="predicted"/>
<protein>
    <recommendedName>
        <fullName evidence="4">Mediator complex subunit 15 KIX domain-containing protein</fullName>
    </recommendedName>
</protein>
<dbReference type="InterPro" id="IPR044661">
    <property type="entry name" value="MED15a/b/c-like"/>
</dbReference>
<gene>
    <name evidence="5" type="ORF">ERUC_LOCUS28851</name>
</gene>
<accession>A0ABC8KV28</accession>
<sequence>MERTSNWKPNEQGRDSLASNNANDWRSQLDSDKRKKVILAIVENLKKYYPRQHPDALKSTAFSFEGNMFGMATDKDDYMRKIMGNFVNFGRKFSTVQPNNVQSGSSVNTNPPALAAQALNQGQSIPTSMPYTQTPTSQQWLPQNNIQRNLNIPDSCGLPTQLSSAAQNLNIQMGEGVHANLLPSSQRQIHGREQLLPHLQQQPQSSNYLQNHMDQQLLKEKACHGNVQPPYMQQQTSLLKQPIQQQLPHQTSLSTIQQSFPQPSALSSQQNSQLLSRHNQFPAQRVHSSHHQQQMSVPSQEHKRQKREQLISHLINGQETQQNHLTSLQNNGEPQGAFRVSSSSQQNNIASFQERPQQNSNIQNMHQKKRLYSHSNNASALPSQQQKYNVHGSSLLVTQGQEVAQSQPMIQQQQHQPQHPMQQQKQKPQNIILQQPLNNTQRRFQAPGSLLQTPNLAGQQNQPYQLHRTAPEHPATSQVPTGKTVNASIVDWQEETYQKIKALKEKYIQALSTLFQKLTNKLREIDSIPQQKIQQGPIAKLRKSKEMLKLVLVFLNLPRNAITETHRDHFSQYEEQLLRFVKPNQTLTRRPVQQQQQQQQVHLPPSQTHQTALQSQSGHQVVHVLDSSQNGASSSLSSLTTSHTAMPLQKRPKMEPKEESNIISFSGHVVLPSSLKQNPPSNPQASMFQQKQFHHLPMQQKPLQRQPQTNHQQLQRPKNEMKDVRMRQGVNNKAGLLAKSLDSKARKSNVSPPGSSPQLLDQQILPTKSNKTGTSSQSGVSTFAAPSPVTSFAPSPKPGDPENPISVESPVASHDNQLQAASQEHFTPPPEPNAERPIDRLIKAFKSSSPESLAQSVSEMSTVISLTDRLAGSAQSIGGSRAGLAQDLSEWTRLRLQQVETNPTNKRFKRSITTLPRDITSETDSYKQFSSLESEVDSTASSGSKVNKIEPGCALLQEIKEVNGRLVETVVSICNEDVSPSEVTTGTIVTCSYTPVALCDTFKALYKSEHVSQIQPLRLLVPTNYPHSPILLENIPSDSSVKRYEDLSARTRSRFGLSMELSEPMSLTAIAQGWDACARATVAEYAERHGGGTFSSKHGHWEPVLRA</sequence>
<feature type="region of interest" description="Disordered" evidence="3">
    <location>
        <begin position="1"/>
        <end position="29"/>
    </location>
</feature>
<feature type="region of interest" description="Disordered" evidence="3">
    <location>
        <begin position="588"/>
        <end position="658"/>
    </location>
</feature>
<dbReference type="EMBL" id="CAKOAT010352931">
    <property type="protein sequence ID" value="CAH8363095.1"/>
    <property type="molecule type" value="Genomic_DNA"/>
</dbReference>
<feature type="compositionally biased region" description="Low complexity" evidence="3">
    <location>
        <begin position="264"/>
        <end position="276"/>
    </location>
</feature>
<dbReference type="InterPro" id="IPR036546">
    <property type="entry name" value="MED15_KIX"/>
</dbReference>
<evidence type="ECO:0000259" key="4">
    <source>
        <dbReference type="Pfam" id="PF16987"/>
    </source>
</evidence>
<dbReference type="GO" id="GO:0005634">
    <property type="term" value="C:nucleus"/>
    <property type="evidence" value="ECO:0007669"/>
    <property type="project" value="UniProtKB-SubCell"/>
</dbReference>
<feature type="region of interest" description="Disordered" evidence="3">
    <location>
        <begin position="700"/>
        <end position="723"/>
    </location>
</feature>
<feature type="region of interest" description="Disordered" evidence="3">
    <location>
        <begin position="233"/>
        <end position="307"/>
    </location>
</feature>
<reference evidence="5 6" key="1">
    <citation type="submission" date="2022-03" db="EMBL/GenBank/DDBJ databases">
        <authorList>
            <person name="Macdonald S."/>
            <person name="Ahmed S."/>
            <person name="Newling K."/>
        </authorList>
    </citation>
    <scope>NUCLEOTIDE SEQUENCE [LARGE SCALE GENOMIC DNA]</scope>
</reference>
<dbReference type="Gene3D" id="1.10.246.20">
    <property type="entry name" value="Coactivator CBP, KIX domain"/>
    <property type="match status" value="1"/>
</dbReference>
<feature type="region of interest" description="Disordered" evidence="3">
    <location>
        <begin position="401"/>
        <end position="428"/>
    </location>
</feature>
<dbReference type="Pfam" id="PF16987">
    <property type="entry name" value="KIX_2"/>
    <property type="match status" value="1"/>
</dbReference>
<name>A0ABC8KV28_ERUVS</name>
<feature type="domain" description="Mediator complex subunit 15 KIX" evidence="4">
    <location>
        <begin position="23"/>
        <end position="90"/>
    </location>
</feature>
<dbReference type="Proteomes" id="UP001642260">
    <property type="component" value="Unassembled WGS sequence"/>
</dbReference>
<feature type="compositionally biased region" description="Polar residues" evidence="3">
    <location>
        <begin position="233"/>
        <end position="262"/>
    </location>
</feature>
<feature type="compositionally biased region" description="Polar residues" evidence="3">
    <location>
        <begin position="748"/>
        <end position="781"/>
    </location>
</feature>
<dbReference type="PANTHER" id="PTHR33137">
    <property type="entry name" value="MEDIATOR OF RNA POLYMERASE II TRANSCRIPTION SUBUNIT 15A-RELATED"/>
    <property type="match status" value="1"/>
</dbReference>
<evidence type="ECO:0000256" key="3">
    <source>
        <dbReference type="SAM" id="MobiDB-lite"/>
    </source>
</evidence>
<dbReference type="AlphaFoldDB" id="A0ABC8KV28"/>
<evidence type="ECO:0000313" key="6">
    <source>
        <dbReference type="Proteomes" id="UP001642260"/>
    </source>
</evidence>
<feature type="compositionally biased region" description="Low complexity" evidence="3">
    <location>
        <begin position="633"/>
        <end position="642"/>
    </location>
</feature>
<keyword evidence="2" id="KW-0539">Nucleus</keyword>
<feature type="region of interest" description="Disordered" evidence="3">
    <location>
        <begin position="738"/>
        <end position="836"/>
    </location>
</feature>
<dbReference type="InterPro" id="IPR036529">
    <property type="entry name" value="KIX_dom_sf"/>
</dbReference>
<feature type="region of interest" description="Disordered" evidence="3">
    <location>
        <begin position="326"/>
        <end position="348"/>
    </location>
</feature>
<feature type="compositionally biased region" description="Polar residues" evidence="3">
    <location>
        <begin position="814"/>
        <end position="825"/>
    </location>
</feature>
<feature type="compositionally biased region" description="Low complexity" evidence="3">
    <location>
        <begin position="407"/>
        <end position="428"/>
    </location>
</feature>
<feature type="compositionally biased region" description="Polar residues" evidence="3">
    <location>
        <begin position="17"/>
        <end position="26"/>
    </location>
</feature>
<evidence type="ECO:0000313" key="5">
    <source>
        <dbReference type="EMBL" id="CAH8363095.1"/>
    </source>
</evidence>
<feature type="compositionally biased region" description="Polar residues" evidence="3">
    <location>
        <begin position="605"/>
        <end position="619"/>
    </location>
</feature>